<gene>
    <name evidence="1" type="ORF">JDV02_001240</name>
</gene>
<reference evidence="1" key="1">
    <citation type="submission" date="2021-11" db="EMBL/GenBank/DDBJ databases">
        <title>Purpureocillium_takamizusanense_genome.</title>
        <authorList>
            <person name="Nguyen N.-H."/>
        </authorList>
    </citation>
    <scope>NUCLEOTIDE SEQUENCE</scope>
    <source>
        <strain evidence="1">PT3</strain>
    </source>
</reference>
<sequence length="118" mass="12459">MSASVANNFRQRLQLPTPQSHLAPTASAGASLIPLHDMDLEAWGHLVLPVGAEPRRHPASLATVVKKTARRASPPLSSCGQSAVASYKVVHTCCREAARGVAAATAGISHPWRKPQQP</sequence>
<dbReference type="AlphaFoldDB" id="A0A9Q8V7M9"/>
<evidence type="ECO:0000313" key="1">
    <source>
        <dbReference type="EMBL" id="UNI14631.1"/>
    </source>
</evidence>
<evidence type="ECO:0000313" key="2">
    <source>
        <dbReference type="Proteomes" id="UP000829364"/>
    </source>
</evidence>
<accession>A0A9Q8V7M9</accession>
<organism evidence="1 2">
    <name type="scientific">Purpureocillium takamizusanense</name>
    <dbReference type="NCBI Taxonomy" id="2060973"/>
    <lineage>
        <taxon>Eukaryota</taxon>
        <taxon>Fungi</taxon>
        <taxon>Dikarya</taxon>
        <taxon>Ascomycota</taxon>
        <taxon>Pezizomycotina</taxon>
        <taxon>Sordariomycetes</taxon>
        <taxon>Hypocreomycetidae</taxon>
        <taxon>Hypocreales</taxon>
        <taxon>Ophiocordycipitaceae</taxon>
        <taxon>Purpureocillium</taxon>
    </lineage>
</organism>
<proteinExistence type="predicted"/>
<protein>
    <submittedName>
        <fullName evidence="1">Uncharacterized protein</fullName>
    </submittedName>
</protein>
<name>A0A9Q8V7M9_9HYPO</name>
<dbReference type="Proteomes" id="UP000829364">
    <property type="component" value="Chromosome 1"/>
</dbReference>
<dbReference type="EMBL" id="CP086354">
    <property type="protein sequence ID" value="UNI14631.1"/>
    <property type="molecule type" value="Genomic_DNA"/>
</dbReference>
<dbReference type="KEGG" id="ptkz:JDV02_001240"/>
<dbReference type="GeneID" id="72063203"/>
<keyword evidence="2" id="KW-1185">Reference proteome</keyword>
<dbReference type="RefSeq" id="XP_047838112.1">
    <property type="nucleotide sequence ID" value="XM_047982150.1"/>
</dbReference>